<dbReference type="InterPro" id="IPR011048">
    <property type="entry name" value="Haem_d1_sf"/>
</dbReference>
<organism evidence="2 3">
    <name type="scientific">Streptomyces nodosus</name>
    <dbReference type="NCBI Taxonomy" id="40318"/>
    <lineage>
        <taxon>Bacteria</taxon>
        <taxon>Bacillati</taxon>
        <taxon>Actinomycetota</taxon>
        <taxon>Actinomycetes</taxon>
        <taxon>Kitasatosporales</taxon>
        <taxon>Streptomycetaceae</taxon>
        <taxon>Streptomyces</taxon>
    </lineage>
</organism>
<evidence type="ECO:0000313" key="3">
    <source>
        <dbReference type="Proteomes" id="UP000325763"/>
    </source>
</evidence>
<dbReference type="PANTHER" id="PTHR30344">
    <property type="entry name" value="6-PHOSPHOGLUCONOLACTONASE-RELATED"/>
    <property type="match status" value="1"/>
</dbReference>
<dbReference type="EMBL" id="CP023747">
    <property type="protein sequence ID" value="QEV37478.1"/>
    <property type="molecule type" value="Genomic_DNA"/>
</dbReference>
<proteinExistence type="inferred from homology"/>
<name>A0A5P2VVR5_9ACTN</name>
<evidence type="ECO:0000256" key="1">
    <source>
        <dbReference type="ARBA" id="ARBA00005564"/>
    </source>
</evidence>
<dbReference type="AlphaFoldDB" id="A0A5P2VVR5"/>
<protein>
    <submittedName>
        <fullName evidence="2">Uncharacterized protein</fullName>
    </submittedName>
</protein>
<accession>A0A5P2VVR5</accession>
<dbReference type="Proteomes" id="UP000325763">
    <property type="component" value="Chromosome"/>
</dbReference>
<gene>
    <name evidence="2" type="ORF">CP978_01955</name>
</gene>
<dbReference type="InterPro" id="IPR050282">
    <property type="entry name" value="Cycloisomerase_2"/>
</dbReference>
<dbReference type="Pfam" id="PF10282">
    <property type="entry name" value="Lactonase"/>
    <property type="match status" value="1"/>
</dbReference>
<reference evidence="2 3" key="1">
    <citation type="submission" date="2017-09" db="EMBL/GenBank/DDBJ databases">
        <title>Streptomyces genome completion.</title>
        <authorList>
            <person name="Lee N."/>
            <person name="Cho B.-K."/>
        </authorList>
    </citation>
    <scope>NUCLEOTIDE SEQUENCE [LARGE SCALE GENOMIC DNA]</scope>
    <source>
        <strain evidence="2 3">ATCC 14899</strain>
    </source>
</reference>
<sequence length="108" mass="11748">MLLTTNAPDHTGSTSAAELVIARDGGYVYTSNRGDNALVVFSAARRTGLLTEVQRVFCGGVTPWSMCLRSSGRWLFVANEASSTVNLFRVHPRSGRLTDTDPLLEFRG</sequence>
<comment type="similarity">
    <text evidence="1">Belongs to the cycloisomerase 2 family.</text>
</comment>
<evidence type="ECO:0000313" key="2">
    <source>
        <dbReference type="EMBL" id="QEV37478.1"/>
    </source>
</evidence>
<dbReference type="InterPro" id="IPR019405">
    <property type="entry name" value="Lactonase_7-beta_prop"/>
</dbReference>
<dbReference type="GO" id="GO:0017057">
    <property type="term" value="F:6-phosphogluconolactonase activity"/>
    <property type="evidence" value="ECO:0007669"/>
    <property type="project" value="TreeGrafter"/>
</dbReference>
<dbReference type="RefSeq" id="WP_150478126.1">
    <property type="nucleotide sequence ID" value="NZ_CP023747.1"/>
</dbReference>
<dbReference type="Gene3D" id="2.130.10.10">
    <property type="entry name" value="YVTN repeat-like/Quinoprotein amine dehydrogenase"/>
    <property type="match status" value="1"/>
</dbReference>
<dbReference type="SUPFAM" id="SSF51004">
    <property type="entry name" value="C-terminal (heme d1) domain of cytochrome cd1-nitrite reductase"/>
    <property type="match status" value="1"/>
</dbReference>
<dbReference type="KEGG" id="snq:CP978_01955"/>
<dbReference type="InterPro" id="IPR015943">
    <property type="entry name" value="WD40/YVTN_repeat-like_dom_sf"/>
</dbReference>
<dbReference type="PANTHER" id="PTHR30344:SF1">
    <property type="entry name" value="6-PHOSPHOGLUCONOLACTONASE"/>
    <property type="match status" value="1"/>
</dbReference>